<keyword evidence="3" id="KW-1185">Reference proteome</keyword>
<evidence type="ECO:0000313" key="2">
    <source>
        <dbReference type="EMBL" id="KAJ5373683.1"/>
    </source>
</evidence>
<reference evidence="2" key="2">
    <citation type="journal article" date="2023" name="IMA Fungus">
        <title>Comparative genomic study of the Penicillium genus elucidates a diverse pangenome and 15 lateral gene transfer events.</title>
        <authorList>
            <person name="Petersen C."/>
            <person name="Sorensen T."/>
            <person name="Nielsen M.R."/>
            <person name="Sondergaard T.E."/>
            <person name="Sorensen J.L."/>
            <person name="Fitzpatrick D.A."/>
            <person name="Frisvad J.C."/>
            <person name="Nielsen K.L."/>
        </authorList>
    </citation>
    <scope>NUCLEOTIDE SEQUENCE</scope>
    <source>
        <strain evidence="2">IBT 3081</strain>
    </source>
</reference>
<name>A0A9W9S832_9EURO</name>
<feature type="region of interest" description="Disordered" evidence="1">
    <location>
        <begin position="1"/>
        <end position="38"/>
    </location>
</feature>
<comment type="caution">
    <text evidence="2">The sequence shown here is derived from an EMBL/GenBank/DDBJ whole genome shotgun (WGS) entry which is preliminary data.</text>
</comment>
<accession>A0A9W9S832</accession>
<dbReference type="OrthoDB" id="4497052at2759"/>
<gene>
    <name evidence="2" type="ORF">N7517_005689</name>
</gene>
<evidence type="ECO:0000256" key="1">
    <source>
        <dbReference type="SAM" id="MobiDB-lite"/>
    </source>
</evidence>
<sequence length="322" mass="37791">MDDLPADPQVAIDCESDESRSTTSTNADTSDTEPFPDYDESECEMLASTIAAEKRLEEAWIYALGKAAQEEIRMLRVDPNIIPYPSQRSQVILGQLQDLLSEPQLRLELREQFITIINATIRLNIVISHQSSEFLAPREIKDSRRPLDTILKHVKFMEDMLKDQLQTAEKVSLVLKDVSKEDVLPFERLRKMASVVAKNMKKPRYLEQRLLALYMDMYEEWVRVPFLRLRKPQLLDEQFPNFPRTKIFRHVLVVWEAIHRCTDSYDALTRVTQEIKRKYFAPSMGYLCDSPEIWKQCWERYQTFEKDQPKPGEHDFSECIPN</sequence>
<reference evidence="2" key="1">
    <citation type="submission" date="2022-12" db="EMBL/GenBank/DDBJ databases">
        <authorList>
            <person name="Petersen C."/>
        </authorList>
    </citation>
    <scope>NUCLEOTIDE SEQUENCE</scope>
    <source>
        <strain evidence="2">IBT 3081</strain>
    </source>
</reference>
<organism evidence="2 3">
    <name type="scientific">Penicillium concentricum</name>
    <dbReference type="NCBI Taxonomy" id="293559"/>
    <lineage>
        <taxon>Eukaryota</taxon>
        <taxon>Fungi</taxon>
        <taxon>Dikarya</taxon>
        <taxon>Ascomycota</taxon>
        <taxon>Pezizomycotina</taxon>
        <taxon>Eurotiomycetes</taxon>
        <taxon>Eurotiomycetidae</taxon>
        <taxon>Eurotiales</taxon>
        <taxon>Aspergillaceae</taxon>
        <taxon>Penicillium</taxon>
    </lineage>
</organism>
<protein>
    <submittedName>
        <fullName evidence="2">Uncharacterized protein</fullName>
    </submittedName>
</protein>
<dbReference type="EMBL" id="JAPZBT010000002">
    <property type="protein sequence ID" value="KAJ5373683.1"/>
    <property type="molecule type" value="Genomic_DNA"/>
</dbReference>
<dbReference type="RefSeq" id="XP_056579669.1">
    <property type="nucleotide sequence ID" value="XM_056723419.1"/>
</dbReference>
<dbReference type="GeneID" id="81462602"/>
<dbReference type="AlphaFoldDB" id="A0A9W9S832"/>
<dbReference type="Proteomes" id="UP001147752">
    <property type="component" value="Unassembled WGS sequence"/>
</dbReference>
<evidence type="ECO:0000313" key="3">
    <source>
        <dbReference type="Proteomes" id="UP001147752"/>
    </source>
</evidence>
<proteinExistence type="predicted"/>